<keyword evidence="1" id="KW-0812">Transmembrane</keyword>
<keyword evidence="1" id="KW-0472">Membrane</keyword>
<dbReference type="EMBL" id="JACBZT010000001">
    <property type="protein sequence ID" value="NYJ07184.1"/>
    <property type="molecule type" value="Genomic_DNA"/>
</dbReference>
<protein>
    <submittedName>
        <fullName evidence="2">Uncharacterized protein</fullName>
    </submittedName>
</protein>
<accession>A0A853CGV1</accession>
<sequence>MNAAAMTDAAPWWNGPWVAVLGTLLGAIVGSFLTSARDRRRWGREFLAGQIDRHTSYAADVCSAVDFLELVYVQVGDAALGKRVEVKAERIDDVDAAWRDVLTRRYVYASAELQAALVKFDVARAAAVDAIARRDPAPLALSQQRLTAARLGVLDAIQKTVNATNKALGWDLLPWRRRAWAGLWRRPWYPVARMPSELPQERPAAN</sequence>
<dbReference type="AlphaFoldDB" id="A0A853CGV1"/>
<evidence type="ECO:0000313" key="2">
    <source>
        <dbReference type="EMBL" id="NYJ07184.1"/>
    </source>
</evidence>
<gene>
    <name evidence="2" type="ORF">GGQ55_003462</name>
</gene>
<comment type="caution">
    <text evidence="2">The sequence shown here is derived from an EMBL/GenBank/DDBJ whole genome shotgun (WGS) entry which is preliminary data.</text>
</comment>
<keyword evidence="3" id="KW-1185">Reference proteome</keyword>
<evidence type="ECO:0000313" key="3">
    <source>
        <dbReference type="Proteomes" id="UP000541969"/>
    </source>
</evidence>
<dbReference type="RefSeq" id="WP_179718846.1">
    <property type="nucleotide sequence ID" value="NZ_JACBZT010000001.1"/>
</dbReference>
<evidence type="ECO:0000256" key="1">
    <source>
        <dbReference type="SAM" id="Phobius"/>
    </source>
</evidence>
<organism evidence="2 3">
    <name type="scientific">Petropleomorpha daqingensis</name>
    <dbReference type="NCBI Taxonomy" id="2026353"/>
    <lineage>
        <taxon>Bacteria</taxon>
        <taxon>Bacillati</taxon>
        <taxon>Actinomycetota</taxon>
        <taxon>Actinomycetes</taxon>
        <taxon>Geodermatophilales</taxon>
        <taxon>Geodermatophilaceae</taxon>
        <taxon>Petropleomorpha</taxon>
    </lineage>
</organism>
<proteinExistence type="predicted"/>
<feature type="transmembrane region" description="Helical" evidence="1">
    <location>
        <begin position="12"/>
        <end position="34"/>
    </location>
</feature>
<name>A0A853CGV1_9ACTN</name>
<reference evidence="2 3" key="1">
    <citation type="submission" date="2020-07" db="EMBL/GenBank/DDBJ databases">
        <title>Sequencing the genomes of 1000 actinobacteria strains.</title>
        <authorList>
            <person name="Klenk H.-P."/>
        </authorList>
    </citation>
    <scope>NUCLEOTIDE SEQUENCE [LARGE SCALE GENOMIC DNA]</scope>
    <source>
        <strain evidence="2 3">DSM 104001</strain>
    </source>
</reference>
<keyword evidence="1" id="KW-1133">Transmembrane helix</keyword>
<dbReference type="Proteomes" id="UP000541969">
    <property type="component" value="Unassembled WGS sequence"/>
</dbReference>